<keyword evidence="10" id="KW-1185">Reference proteome</keyword>
<feature type="domain" description="ABC transmembrane type-1" evidence="8">
    <location>
        <begin position="66"/>
        <end position="282"/>
    </location>
</feature>
<dbReference type="OrthoDB" id="9809173at2"/>
<keyword evidence="2 7" id="KW-0813">Transport</keyword>
<name>A0A179SV02_9BACI</name>
<feature type="transmembrane region" description="Helical" evidence="7">
    <location>
        <begin position="9"/>
        <end position="27"/>
    </location>
</feature>
<dbReference type="InterPro" id="IPR051393">
    <property type="entry name" value="ABC_transporter_permease"/>
</dbReference>
<comment type="similarity">
    <text evidence="7">Belongs to the binding-protein-dependent transport system permease family.</text>
</comment>
<keyword evidence="5 7" id="KW-1133">Transmembrane helix</keyword>
<dbReference type="CDD" id="cd06261">
    <property type="entry name" value="TM_PBP2"/>
    <property type="match status" value="1"/>
</dbReference>
<dbReference type="PANTHER" id="PTHR30193:SF37">
    <property type="entry name" value="INNER MEMBRANE ABC TRANSPORTER PERMEASE PROTEIN YCJO"/>
    <property type="match status" value="1"/>
</dbReference>
<dbReference type="GO" id="GO:0055085">
    <property type="term" value="P:transmembrane transport"/>
    <property type="evidence" value="ECO:0007669"/>
    <property type="project" value="InterPro"/>
</dbReference>
<evidence type="ECO:0000256" key="3">
    <source>
        <dbReference type="ARBA" id="ARBA00022475"/>
    </source>
</evidence>
<evidence type="ECO:0000256" key="5">
    <source>
        <dbReference type="ARBA" id="ARBA00022989"/>
    </source>
</evidence>
<reference evidence="10" key="1">
    <citation type="submission" date="2016-04" db="EMBL/GenBank/DDBJ databases">
        <authorList>
            <person name="Lyu Z."/>
            <person name="Lyu W."/>
        </authorList>
    </citation>
    <scope>NUCLEOTIDE SEQUENCE [LARGE SCALE GENOMIC DNA]</scope>
    <source>
        <strain evidence="10">C44</strain>
    </source>
</reference>
<dbReference type="SUPFAM" id="SSF161098">
    <property type="entry name" value="MetI-like"/>
    <property type="match status" value="1"/>
</dbReference>
<evidence type="ECO:0000256" key="6">
    <source>
        <dbReference type="ARBA" id="ARBA00023136"/>
    </source>
</evidence>
<dbReference type="GO" id="GO:0005886">
    <property type="term" value="C:plasma membrane"/>
    <property type="evidence" value="ECO:0007669"/>
    <property type="project" value="UniProtKB-SubCell"/>
</dbReference>
<protein>
    <submittedName>
        <fullName evidence="9">ABC transporter permease</fullName>
    </submittedName>
</protein>
<feature type="transmembrane region" description="Helical" evidence="7">
    <location>
        <begin position="219"/>
        <end position="241"/>
    </location>
</feature>
<dbReference type="Pfam" id="PF00528">
    <property type="entry name" value="BPD_transp_1"/>
    <property type="match status" value="1"/>
</dbReference>
<dbReference type="PANTHER" id="PTHR30193">
    <property type="entry name" value="ABC TRANSPORTER PERMEASE PROTEIN"/>
    <property type="match status" value="1"/>
</dbReference>
<proteinExistence type="inferred from homology"/>
<dbReference type="InterPro" id="IPR000515">
    <property type="entry name" value="MetI-like"/>
</dbReference>
<accession>A0A179SV02</accession>
<keyword evidence="4 7" id="KW-0812">Transmembrane</keyword>
<dbReference type="Gene3D" id="1.10.3720.10">
    <property type="entry name" value="MetI-like"/>
    <property type="match status" value="1"/>
</dbReference>
<evidence type="ECO:0000256" key="7">
    <source>
        <dbReference type="RuleBase" id="RU363032"/>
    </source>
</evidence>
<feature type="transmembrane region" description="Helical" evidence="7">
    <location>
        <begin position="102"/>
        <end position="126"/>
    </location>
</feature>
<dbReference type="PROSITE" id="PS50928">
    <property type="entry name" value="ABC_TM1"/>
    <property type="match status" value="1"/>
</dbReference>
<feature type="transmembrane region" description="Helical" evidence="7">
    <location>
        <begin position="132"/>
        <end position="151"/>
    </location>
</feature>
<dbReference type="AlphaFoldDB" id="A0A179SV02"/>
<evidence type="ECO:0000256" key="1">
    <source>
        <dbReference type="ARBA" id="ARBA00004651"/>
    </source>
</evidence>
<evidence type="ECO:0000313" key="9">
    <source>
        <dbReference type="EMBL" id="OAS85351.1"/>
    </source>
</evidence>
<keyword evidence="3" id="KW-1003">Cell membrane</keyword>
<organism evidence="9 10">
    <name type="scientific">Metabacillus litoralis</name>
    <dbReference type="NCBI Taxonomy" id="152268"/>
    <lineage>
        <taxon>Bacteria</taxon>
        <taxon>Bacillati</taxon>
        <taxon>Bacillota</taxon>
        <taxon>Bacilli</taxon>
        <taxon>Bacillales</taxon>
        <taxon>Bacillaceae</taxon>
        <taxon>Metabacillus</taxon>
    </lineage>
</organism>
<gene>
    <name evidence="9" type="ORF">A6K24_24250</name>
</gene>
<feature type="transmembrane region" description="Helical" evidence="7">
    <location>
        <begin position="70"/>
        <end position="90"/>
    </location>
</feature>
<keyword evidence="6 7" id="KW-0472">Membrane</keyword>
<feature type="transmembrane region" description="Helical" evidence="7">
    <location>
        <begin position="261"/>
        <end position="281"/>
    </location>
</feature>
<comment type="caution">
    <text evidence="9">The sequence shown here is derived from an EMBL/GenBank/DDBJ whole genome shotgun (WGS) entry which is preliminary data.</text>
</comment>
<dbReference type="EMBL" id="LWSG01000021">
    <property type="protein sequence ID" value="OAS85351.1"/>
    <property type="molecule type" value="Genomic_DNA"/>
</dbReference>
<evidence type="ECO:0000256" key="2">
    <source>
        <dbReference type="ARBA" id="ARBA00022448"/>
    </source>
</evidence>
<comment type="subcellular location">
    <subcellularLocation>
        <location evidence="1 7">Cell membrane</location>
        <topology evidence="1 7">Multi-pass membrane protein</topology>
    </subcellularLocation>
</comment>
<evidence type="ECO:0000259" key="8">
    <source>
        <dbReference type="PROSITE" id="PS50928"/>
    </source>
</evidence>
<evidence type="ECO:0000313" key="10">
    <source>
        <dbReference type="Proteomes" id="UP000078534"/>
    </source>
</evidence>
<dbReference type="RefSeq" id="WP_066333871.1">
    <property type="nucleotide sequence ID" value="NZ_LWSG01000021.1"/>
</dbReference>
<dbReference type="InterPro" id="IPR035906">
    <property type="entry name" value="MetI-like_sf"/>
</dbReference>
<sequence>MIQKRFFQYLYLAPAFLLLLLFVYYPIVKNFWLSFFEWSPFSPEKEFIDIANYTRLFQDPIFYTALKNNLVFVGTSVVFQVIGGLILAAILEDIIFRRFSTFLRTVYFLPVLISMAVIGILFQYIYNPEIGLLNAFLTLIGLESLATGWLGNHETAMYAVIAVSQWQNIGWAAMLYILALQKIPQELYEAATIDGANRIQRFLNVTVPQSKEMIFVMSVYTITGSFLVFNEVFVLTVGGPANATQVFSTYLYQKAFIDSELGYASAIANVMLMITLVFYLFQAKLFKTGEE</sequence>
<evidence type="ECO:0000256" key="4">
    <source>
        <dbReference type="ARBA" id="ARBA00022692"/>
    </source>
</evidence>
<dbReference type="STRING" id="152268.A6K24_24250"/>
<dbReference type="Proteomes" id="UP000078534">
    <property type="component" value="Unassembled WGS sequence"/>
</dbReference>